<keyword evidence="1" id="KW-0813">Transport</keyword>
<dbReference type="GO" id="GO:0005222">
    <property type="term" value="F:intracellularly cAMP-activated cation channel activity"/>
    <property type="evidence" value="ECO:0007669"/>
    <property type="project" value="TreeGrafter"/>
</dbReference>
<gene>
    <name evidence="3" type="ORF">TELCIR_20324</name>
</gene>
<dbReference type="InterPro" id="IPR050866">
    <property type="entry name" value="CNG_cation_channel"/>
</dbReference>
<keyword evidence="1" id="KW-0407">Ion channel</keyword>
<dbReference type="SUPFAM" id="SSF51206">
    <property type="entry name" value="cAMP-binding domain-like"/>
    <property type="match status" value="1"/>
</dbReference>
<dbReference type="CDD" id="cd00038">
    <property type="entry name" value="CAP_ED"/>
    <property type="match status" value="1"/>
</dbReference>
<accession>A0A2G9TJZ1</accession>
<feature type="domain" description="Cyclic nucleotide-binding" evidence="2">
    <location>
        <begin position="1"/>
        <end position="69"/>
    </location>
</feature>
<organism evidence="3 4">
    <name type="scientific">Teladorsagia circumcincta</name>
    <name type="common">Brown stomach worm</name>
    <name type="synonym">Ostertagia circumcincta</name>
    <dbReference type="NCBI Taxonomy" id="45464"/>
    <lineage>
        <taxon>Eukaryota</taxon>
        <taxon>Metazoa</taxon>
        <taxon>Ecdysozoa</taxon>
        <taxon>Nematoda</taxon>
        <taxon>Chromadorea</taxon>
        <taxon>Rhabditida</taxon>
        <taxon>Rhabditina</taxon>
        <taxon>Rhabditomorpha</taxon>
        <taxon>Strongyloidea</taxon>
        <taxon>Trichostrongylidae</taxon>
        <taxon>Teladorsagia</taxon>
    </lineage>
</organism>
<dbReference type="PANTHER" id="PTHR45638">
    <property type="entry name" value="CYCLIC NUCLEOTIDE-GATED CATION CHANNEL SUBUNIT A"/>
    <property type="match status" value="1"/>
</dbReference>
<dbReference type="PANTHER" id="PTHR45638:SF14">
    <property type="entry name" value="CYCLIC NUCLEOTIDE-BINDING DOMAIN-CONTAINING PROTEIN"/>
    <property type="match status" value="1"/>
</dbReference>
<dbReference type="PROSITE" id="PS50042">
    <property type="entry name" value="CNMP_BINDING_3"/>
    <property type="match status" value="1"/>
</dbReference>
<dbReference type="GO" id="GO:0017071">
    <property type="term" value="C:intracellular cyclic nucleotide activated cation channel complex"/>
    <property type="evidence" value="ECO:0007669"/>
    <property type="project" value="TreeGrafter"/>
</dbReference>
<dbReference type="Proteomes" id="UP000230423">
    <property type="component" value="Unassembled WGS sequence"/>
</dbReference>
<dbReference type="InterPro" id="IPR000595">
    <property type="entry name" value="cNMP-bd_dom"/>
</dbReference>
<dbReference type="GO" id="GO:0044877">
    <property type="term" value="F:protein-containing complex binding"/>
    <property type="evidence" value="ECO:0007669"/>
    <property type="project" value="TreeGrafter"/>
</dbReference>
<keyword evidence="1" id="KW-1071">Ligand-gated ion channel</keyword>
<dbReference type="AlphaFoldDB" id="A0A2G9TJZ1"/>
<dbReference type="Gene3D" id="2.60.120.10">
    <property type="entry name" value="Jelly Rolls"/>
    <property type="match status" value="1"/>
</dbReference>
<reference evidence="3 4" key="1">
    <citation type="submission" date="2015-09" db="EMBL/GenBank/DDBJ databases">
        <title>Draft genome of the parasitic nematode Teladorsagia circumcincta isolate WARC Sus (inbred).</title>
        <authorList>
            <person name="Mitreva M."/>
        </authorList>
    </citation>
    <scope>NUCLEOTIDE SEQUENCE [LARGE SCALE GENOMIC DNA]</scope>
    <source>
        <strain evidence="3 4">S</strain>
    </source>
</reference>
<dbReference type="Pfam" id="PF00027">
    <property type="entry name" value="cNMP_binding"/>
    <property type="match status" value="1"/>
</dbReference>
<evidence type="ECO:0000313" key="3">
    <source>
        <dbReference type="EMBL" id="PIO58245.1"/>
    </source>
</evidence>
<evidence type="ECO:0000259" key="2">
    <source>
        <dbReference type="PROSITE" id="PS50042"/>
    </source>
</evidence>
<proteinExistence type="predicted"/>
<protein>
    <recommendedName>
        <fullName evidence="2">Cyclic nucleotide-binding domain-containing protein</fullName>
    </recommendedName>
</protein>
<dbReference type="InterPro" id="IPR018490">
    <property type="entry name" value="cNMP-bd_dom_sf"/>
</dbReference>
<dbReference type="GO" id="GO:0005886">
    <property type="term" value="C:plasma membrane"/>
    <property type="evidence" value="ECO:0007669"/>
    <property type="project" value="TreeGrafter"/>
</dbReference>
<keyword evidence="4" id="KW-1185">Reference proteome</keyword>
<dbReference type="InterPro" id="IPR014710">
    <property type="entry name" value="RmlC-like_jellyroll"/>
</dbReference>
<evidence type="ECO:0000313" key="4">
    <source>
        <dbReference type="Proteomes" id="UP000230423"/>
    </source>
</evidence>
<dbReference type="GO" id="GO:0005223">
    <property type="term" value="F:intracellularly cGMP-activated cation channel activity"/>
    <property type="evidence" value="ECO:0007669"/>
    <property type="project" value="TreeGrafter"/>
</dbReference>
<evidence type="ECO:0000256" key="1">
    <source>
        <dbReference type="ARBA" id="ARBA00023286"/>
    </source>
</evidence>
<dbReference type="EMBL" id="KZ361831">
    <property type="protein sequence ID" value="PIO58245.1"/>
    <property type="molecule type" value="Genomic_DNA"/>
</dbReference>
<name>A0A2G9TJZ1_TELCI</name>
<sequence length="158" mass="18723">MYIVASGFLKITDHNCATLRTHSEGDIVEDRSLVWLPHNRFMNRRKHNVVSVGYSQVYILFRDDFLQVLEDYPDCRDKIRVHAEWLQSEAGELTEDEIVADVDEFEGRTLEERLIALRSVLCVLENNVNENYEKFKKSSNHFKHRLAVLERYCREMMN</sequence>
<dbReference type="GO" id="GO:0030553">
    <property type="term" value="F:cGMP binding"/>
    <property type="evidence" value="ECO:0007669"/>
    <property type="project" value="TreeGrafter"/>
</dbReference>
<dbReference type="OrthoDB" id="5868274at2759"/>
<keyword evidence="1" id="KW-0406">Ion transport</keyword>